<proteinExistence type="predicted"/>
<feature type="region of interest" description="Disordered" evidence="1">
    <location>
        <begin position="1"/>
        <end position="67"/>
    </location>
</feature>
<evidence type="ECO:0000313" key="2">
    <source>
        <dbReference type="EMBL" id="CAA9308795.1"/>
    </source>
</evidence>
<keyword evidence="2" id="KW-0687">Ribonucleoprotein</keyword>
<sequence length="67" mass="7413">GLQGLPQVDPLRRADGGRGRGPPGDGARHEARRRVRQGSGFGPGDRDPLARGRWPRGRCDRRRHPRA</sequence>
<feature type="compositionally biased region" description="Basic residues" evidence="1">
    <location>
        <begin position="53"/>
        <end position="67"/>
    </location>
</feature>
<feature type="non-terminal residue" evidence="2">
    <location>
        <position position="67"/>
    </location>
</feature>
<accession>A0A6J4KKN1</accession>
<protein>
    <submittedName>
        <fullName evidence="2">SSU ribosomal protein S11p (S14e)</fullName>
    </submittedName>
</protein>
<organism evidence="2">
    <name type="scientific">uncultured Friedmanniella sp</name>
    <dbReference type="NCBI Taxonomy" id="335381"/>
    <lineage>
        <taxon>Bacteria</taxon>
        <taxon>Bacillati</taxon>
        <taxon>Actinomycetota</taxon>
        <taxon>Actinomycetes</taxon>
        <taxon>Propionibacteriales</taxon>
        <taxon>Nocardioidaceae</taxon>
        <taxon>Friedmanniella</taxon>
        <taxon>environmental samples</taxon>
    </lineage>
</organism>
<gene>
    <name evidence="2" type="ORF">AVDCRST_MAG61-1561</name>
</gene>
<feature type="non-terminal residue" evidence="2">
    <location>
        <position position="1"/>
    </location>
</feature>
<evidence type="ECO:0000256" key="1">
    <source>
        <dbReference type="SAM" id="MobiDB-lite"/>
    </source>
</evidence>
<dbReference type="AlphaFoldDB" id="A0A6J4KKN1"/>
<reference evidence="2" key="1">
    <citation type="submission" date="2020-02" db="EMBL/GenBank/DDBJ databases">
        <authorList>
            <person name="Meier V. D."/>
        </authorList>
    </citation>
    <scope>NUCLEOTIDE SEQUENCE</scope>
    <source>
        <strain evidence="2">AVDCRST_MAG61</strain>
    </source>
</reference>
<dbReference type="EMBL" id="CADCTT010000219">
    <property type="protein sequence ID" value="CAA9308795.1"/>
    <property type="molecule type" value="Genomic_DNA"/>
</dbReference>
<keyword evidence="2" id="KW-0689">Ribosomal protein</keyword>
<name>A0A6J4KKN1_9ACTN</name>
<dbReference type="GO" id="GO:0005840">
    <property type="term" value="C:ribosome"/>
    <property type="evidence" value="ECO:0007669"/>
    <property type="project" value="UniProtKB-KW"/>
</dbReference>